<sequence>MGKSTQVDGDNNPTSAESDPAKLLEAALLQMDGIIAGNTMPGCWHLPEHVTRWWLLDVCSQRLFGDDADSQIPQQAGGTATGATTPSGPGRAARARALELAQQLASSLQHAIPPPPRPDFTTASAILRWLQQNNNSVALVSGSSSEITNVTSPEVTHEKREREDRKTCYI</sequence>
<gene>
    <name evidence="2" type="ORF">RR48_06662</name>
</gene>
<evidence type="ECO:0000313" key="3">
    <source>
        <dbReference type="Proteomes" id="UP000053240"/>
    </source>
</evidence>
<keyword evidence="3" id="KW-1185">Reference proteome</keyword>
<dbReference type="AlphaFoldDB" id="A0A194R4B4"/>
<name>A0A194R4B4_PAPMA</name>
<dbReference type="InParanoid" id="A0A194R4B4"/>
<organism evidence="2 3">
    <name type="scientific">Papilio machaon</name>
    <name type="common">Old World swallowtail butterfly</name>
    <dbReference type="NCBI Taxonomy" id="76193"/>
    <lineage>
        <taxon>Eukaryota</taxon>
        <taxon>Metazoa</taxon>
        <taxon>Ecdysozoa</taxon>
        <taxon>Arthropoda</taxon>
        <taxon>Hexapoda</taxon>
        <taxon>Insecta</taxon>
        <taxon>Pterygota</taxon>
        <taxon>Neoptera</taxon>
        <taxon>Endopterygota</taxon>
        <taxon>Lepidoptera</taxon>
        <taxon>Glossata</taxon>
        <taxon>Ditrysia</taxon>
        <taxon>Papilionoidea</taxon>
        <taxon>Papilionidae</taxon>
        <taxon>Papilioninae</taxon>
        <taxon>Papilio</taxon>
    </lineage>
</organism>
<feature type="region of interest" description="Disordered" evidence="1">
    <location>
        <begin position="70"/>
        <end position="90"/>
    </location>
</feature>
<feature type="compositionally biased region" description="Low complexity" evidence="1">
    <location>
        <begin position="76"/>
        <end position="90"/>
    </location>
</feature>
<evidence type="ECO:0000313" key="2">
    <source>
        <dbReference type="EMBL" id="KPJ12522.1"/>
    </source>
</evidence>
<evidence type="ECO:0000256" key="1">
    <source>
        <dbReference type="SAM" id="MobiDB-lite"/>
    </source>
</evidence>
<accession>A0A194R4B4</accession>
<reference evidence="2 3" key="1">
    <citation type="journal article" date="2015" name="Nat. Commun.">
        <title>Outbred genome sequencing and CRISPR/Cas9 gene editing in butterflies.</title>
        <authorList>
            <person name="Li X."/>
            <person name="Fan D."/>
            <person name="Zhang W."/>
            <person name="Liu G."/>
            <person name="Zhang L."/>
            <person name="Zhao L."/>
            <person name="Fang X."/>
            <person name="Chen L."/>
            <person name="Dong Y."/>
            <person name="Chen Y."/>
            <person name="Ding Y."/>
            <person name="Zhao R."/>
            <person name="Feng M."/>
            <person name="Zhu Y."/>
            <person name="Feng Y."/>
            <person name="Jiang X."/>
            <person name="Zhu D."/>
            <person name="Xiang H."/>
            <person name="Feng X."/>
            <person name="Li S."/>
            <person name="Wang J."/>
            <person name="Zhang G."/>
            <person name="Kronforst M.R."/>
            <person name="Wang W."/>
        </authorList>
    </citation>
    <scope>NUCLEOTIDE SEQUENCE [LARGE SCALE GENOMIC DNA]</scope>
    <source>
        <strain evidence="2">Ya'a_city_454_Pm</strain>
        <tissue evidence="2">Whole body</tissue>
    </source>
</reference>
<feature type="region of interest" description="Disordered" evidence="1">
    <location>
        <begin position="150"/>
        <end position="170"/>
    </location>
</feature>
<dbReference type="EMBL" id="KQ460761">
    <property type="protein sequence ID" value="KPJ12522.1"/>
    <property type="molecule type" value="Genomic_DNA"/>
</dbReference>
<dbReference type="Proteomes" id="UP000053240">
    <property type="component" value="Unassembled WGS sequence"/>
</dbReference>
<feature type="compositionally biased region" description="Basic and acidic residues" evidence="1">
    <location>
        <begin position="155"/>
        <end position="170"/>
    </location>
</feature>
<proteinExistence type="predicted"/>
<protein>
    <submittedName>
        <fullName evidence="2">Uncharacterized protein</fullName>
    </submittedName>
</protein>